<dbReference type="Gene3D" id="3.40.50.150">
    <property type="entry name" value="Vaccinia Virus protein VP39"/>
    <property type="match status" value="1"/>
</dbReference>
<keyword evidence="2" id="KW-1185">Reference proteome</keyword>
<dbReference type="GO" id="GO:0032259">
    <property type="term" value="P:methylation"/>
    <property type="evidence" value="ECO:0007669"/>
    <property type="project" value="UniProtKB-KW"/>
</dbReference>
<dbReference type="GO" id="GO:0008168">
    <property type="term" value="F:methyltransferase activity"/>
    <property type="evidence" value="ECO:0007669"/>
    <property type="project" value="UniProtKB-KW"/>
</dbReference>
<dbReference type="Proteomes" id="UP000400924">
    <property type="component" value="Unassembled WGS sequence"/>
</dbReference>
<dbReference type="AlphaFoldDB" id="A0A5N8XLN0"/>
<dbReference type="OrthoDB" id="484536at2"/>
<protein>
    <submittedName>
        <fullName evidence="1">SAM-dependent methyltransferase</fullName>
    </submittedName>
</protein>
<dbReference type="SUPFAM" id="SSF53335">
    <property type="entry name" value="S-adenosyl-L-methionine-dependent methyltransferases"/>
    <property type="match status" value="1"/>
</dbReference>
<organism evidence="1 2">
    <name type="scientific">Streptomyces spongiae</name>
    <dbReference type="NCBI Taxonomy" id="565072"/>
    <lineage>
        <taxon>Bacteria</taxon>
        <taxon>Bacillati</taxon>
        <taxon>Actinomycetota</taxon>
        <taxon>Actinomycetes</taxon>
        <taxon>Kitasatosporales</taxon>
        <taxon>Streptomycetaceae</taxon>
        <taxon>Streptomyces</taxon>
    </lineage>
</organism>
<comment type="caution">
    <text evidence="1">The sequence shown here is derived from an EMBL/GenBank/DDBJ whole genome shotgun (WGS) entry which is preliminary data.</text>
</comment>
<dbReference type="Pfam" id="PF13578">
    <property type="entry name" value="Methyltransf_24"/>
    <property type="match status" value="1"/>
</dbReference>
<accession>A0A5N8XLN0</accession>
<dbReference type="RefSeq" id="WP_152773406.1">
    <property type="nucleotide sequence ID" value="NZ_VJZC01000174.1"/>
</dbReference>
<proteinExistence type="predicted"/>
<reference evidence="1 2" key="1">
    <citation type="submission" date="2019-07" db="EMBL/GenBank/DDBJ databases">
        <title>New species of Amycolatopsis and Streptomyces.</title>
        <authorList>
            <person name="Duangmal K."/>
            <person name="Teo W.F.A."/>
            <person name="Lipun K."/>
        </authorList>
    </citation>
    <scope>NUCLEOTIDE SEQUENCE [LARGE SCALE GENOMIC DNA]</scope>
    <source>
        <strain evidence="1 2">NBRC 106415</strain>
    </source>
</reference>
<dbReference type="PANTHER" id="PTHR43167">
    <property type="entry name" value="PUTATIVE (AFU_ORTHOLOGUE AFUA_6G01830)-RELATED"/>
    <property type="match status" value="1"/>
</dbReference>
<keyword evidence="1" id="KW-0808">Transferase</keyword>
<gene>
    <name evidence="1" type="ORF">FNH08_23040</name>
</gene>
<evidence type="ECO:0000313" key="2">
    <source>
        <dbReference type="Proteomes" id="UP000400924"/>
    </source>
</evidence>
<dbReference type="PANTHER" id="PTHR43167:SF1">
    <property type="entry name" value="PUTATIVE (AFU_ORTHOLOGUE AFUA_6G01830)-RELATED"/>
    <property type="match status" value="1"/>
</dbReference>
<sequence length="200" mass="20729">MAVGGNSAYSDVDALPPLVGSAVKLAATLGFDHSCAPEQGRLLSVLARGWRGGRIGETGTGCGVGLAWMVEASDPSTSFVSIELDEGRASAAAELFSGHTHVRVEHGDWHDLVKHGPFDLLVLDGGGKGKDPSVDSPLDPAAGWLAVGGTIVLDDFAPAGAPGAVEHDAARRHWLDHPLLHATEIRLSPTLATIVAVRVR</sequence>
<dbReference type="CDD" id="cd02440">
    <property type="entry name" value="AdoMet_MTases"/>
    <property type="match status" value="1"/>
</dbReference>
<dbReference type="InterPro" id="IPR029063">
    <property type="entry name" value="SAM-dependent_MTases_sf"/>
</dbReference>
<dbReference type="EMBL" id="VJZC01000174">
    <property type="protein sequence ID" value="MPY59938.1"/>
    <property type="molecule type" value="Genomic_DNA"/>
</dbReference>
<evidence type="ECO:0000313" key="1">
    <source>
        <dbReference type="EMBL" id="MPY59938.1"/>
    </source>
</evidence>
<keyword evidence="1" id="KW-0489">Methyltransferase</keyword>
<name>A0A5N8XLN0_9ACTN</name>